<proteinExistence type="inferred from homology"/>
<keyword evidence="3" id="KW-0326">Glycosidase</keyword>
<organism evidence="7 8">
    <name type="scientific">Cuneatibacter caecimuris</name>
    <dbReference type="NCBI Taxonomy" id="1796618"/>
    <lineage>
        <taxon>Bacteria</taxon>
        <taxon>Bacillati</taxon>
        <taxon>Bacillota</taxon>
        <taxon>Clostridia</taxon>
        <taxon>Lachnospirales</taxon>
        <taxon>Lachnospiraceae</taxon>
        <taxon>Cuneatibacter</taxon>
    </lineage>
</organism>
<feature type="domain" description="Glycosyl hydrolases family 2 sugar binding" evidence="6">
    <location>
        <begin position="49"/>
        <end position="152"/>
    </location>
</feature>
<keyword evidence="8" id="KW-1185">Reference proteome</keyword>
<dbReference type="Gene3D" id="2.60.120.260">
    <property type="entry name" value="Galactose-binding domain-like"/>
    <property type="match status" value="1"/>
</dbReference>
<dbReference type="SUPFAM" id="SSF49303">
    <property type="entry name" value="beta-Galactosidase/glucuronidase domain"/>
    <property type="match status" value="1"/>
</dbReference>
<dbReference type="InterPro" id="IPR006103">
    <property type="entry name" value="Glyco_hydro_2_cat"/>
</dbReference>
<dbReference type="SUPFAM" id="SSF51445">
    <property type="entry name" value="(Trans)glycosidases"/>
    <property type="match status" value="1"/>
</dbReference>
<dbReference type="RefSeq" id="WP_130435873.1">
    <property type="nucleotide sequence ID" value="NZ_SGXF01000006.1"/>
</dbReference>
<dbReference type="InterPro" id="IPR017853">
    <property type="entry name" value="GH"/>
</dbReference>
<dbReference type="InterPro" id="IPR051913">
    <property type="entry name" value="GH2_Domain-Containing"/>
</dbReference>
<dbReference type="GO" id="GO:0004553">
    <property type="term" value="F:hydrolase activity, hydrolyzing O-glycosyl compounds"/>
    <property type="evidence" value="ECO:0007669"/>
    <property type="project" value="InterPro"/>
</dbReference>
<evidence type="ECO:0000313" key="7">
    <source>
        <dbReference type="EMBL" id="RZS92869.1"/>
    </source>
</evidence>
<feature type="domain" description="Glycoside hydrolase family 2 catalytic" evidence="5">
    <location>
        <begin position="268"/>
        <end position="558"/>
    </location>
</feature>
<reference evidence="7 8" key="1">
    <citation type="submission" date="2019-02" db="EMBL/GenBank/DDBJ databases">
        <title>Genomic Encyclopedia of Type Strains, Phase IV (KMG-IV): sequencing the most valuable type-strain genomes for metagenomic binning, comparative biology and taxonomic classification.</title>
        <authorList>
            <person name="Goeker M."/>
        </authorList>
    </citation>
    <scope>NUCLEOTIDE SEQUENCE [LARGE SCALE GENOMIC DNA]</scope>
    <source>
        <strain evidence="7 8">DSM 29486</strain>
    </source>
</reference>
<dbReference type="InterPro" id="IPR008979">
    <property type="entry name" value="Galactose-bd-like_sf"/>
</dbReference>
<dbReference type="AlphaFoldDB" id="A0A4V2F5H8"/>
<dbReference type="SUPFAM" id="SSF49785">
    <property type="entry name" value="Galactose-binding domain-like"/>
    <property type="match status" value="1"/>
</dbReference>
<dbReference type="GO" id="GO:0005975">
    <property type="term" value="P:carbohydrate metabolic process"/>
    <property type="evidence" value="ECO:0007669"/>
    <property type="project" value="InterPro"/>
</dbReference>
<evidence type="ECO:0000259" key="6">
    <source>
        <dbReference type="Pfam" id="PF02837"/>
    </source>
</evidence>
<dbReference type="EMBL" id="SGXF01000006">
    <property type="protein sequence ID" value="RZS92869.1"/>
    <property type="molecule type" value="Genomic_DNA"/>
</dbReference>
<evidence type="ECO:0000256" key="1">
    <source>
        <dbReference type="ARBA" id="ARBA00007401"/>
    </source>
</evidence>
<sequence length="762" mass="86176">MRIVQCFNEDWRFIREDAGLPSSCPDHWEQISLPHTWNAVDGHDGKGSYYRGNCWYVKKFETPALVEGDRVYVEVLAAALSGTVYMNGQEMISHEGGFSRFRVDVTDALNENGENLLAISVDNSERSNIYPQMADFTFYGGLYRGVNLIIVPHVHFDLEYCGTPGLAVTPEVKDGGALVHLQSWVQNGDENYTVRYQILDADSREVAESWRPSSEPSSQIFLPEAHLWQGVEDPYLYTCIASLVRRNETVDEITTKFGVRSFSIDPEKGFILNGKPMMLRGVSRHQDKLYQGNALTKEDHELDAALIHEVGANTVRLAHYQHSEDFYNACDEYGFVVWAEIPFISSQNEDPLAHENCRRQMQDLIIQNYNHPSICFWGLSNEITISGGTDHIVEDHRDLHELAKSLDPTRLTTIAHVSMLPQDSGLHQVSDIESYNHYFGWYGGEYTANEVWLDSYHAKYPDRCIGLSEYGAEGIITYQTDEPRCRDYSEAYQAEYHEHMAKILSEREYIWSAHVWNMFDFGCAARDEGGVAGRNNKGLVTMDRKIKKDAFYLYKAYWSSDPFVHVCGRRYAQRAGETATVRVYSNQPQVSLYAAGKLVESRSGDKVFIFENVPLEDGFTTVTACSGSYCDSIALEKVKEKPGIYTLPMEEDDDMSGVANWFEQAPEEVSNITVLEFPEGFFSIRDKIKDIANDPDAFEILRNALASMTGMKLKKGMLMMVGNKTLEEMMSMTAGMSMGGGQNIPENAVCILNAQLNKIPKN</sequence>
<dbReference type="InterPro" id="IPR006104">
    <property type="entry name" value="Glyco_hydro_2_N"/>
</dbReference>
<dbReference type="InterPro" id="IPR013783">
    <property type="entry name" value="Ig-like_fold"/>
</dbReference>
<dbReference type="InterPro" id="IPR036156">
    <property type="entry name" value="Beta-gal/glucu_dom_sf"/>
</dbReference>
<protein>
    <submittedName>
        <fullName evidence="7">Beta-galactosidase</fullName>
    </submittedName>
</protein>
<comment type="similarity">
    <text evidence="1">Belongs to the glycosyl hydrolase 2 family.</text>
</comment>
<dbReference type="InterPro" id="IPR006102">
    <property type="entry name" value="Ig-like_GH2"/>
</dbReference>
<dbReference type="Gene3D" id="3.20.20.80">
    <property type="entry name" value="Glycosidases"/>
    <property type="match status" value="1"/>
</dbReference>
<evidence type="ECO:0000256" key="3">
    <source>
        <dbReference type="ARBA" id="ARBA00023295"/>
    </source>
</evidence>
<evidence type="ECO:0000259" key="4">
    <source>
        <dbReference type="Pfam" id="PF00703"/>
    </source>
</evidence>
<keyword evidence="2" id="KW-0378">Hydrolase</keyword>
<dbReference type="Proteomes" id="UP000292927">
    <property type="component" value="Unassembled WGS sequence"/>
</dbReference>
<dbReference type="Pfam" id="PF02837">
    <property type="entry name" value="Glyco_hydro_2_N"/>
    <property type="match status" value="1"/>
</dbReference>
<accession>A0A4V2F5H8</accession>
<dbReference type="Pfam" id="PF00703">
    <property type="entry name" value="Glyco_hydro_2"/>
    <property type="match status" value="1"/>
</dbReference>
<dbReference type="OrthoDB" id="9762066at2"/>
<gene>
    <name evidence="7" type="ORF">EV209_2612</name>
</gene>
<name>A0A4V2F5H8_9FIRM</name>
<evidence type="ECO:0000256" key="2">
    <source>
        <dbReference type="ARBA" id="ARBA00022801"/>
    </source>
</evidence>
<dbReference type="Gene3D" id="2.60.40.10">
    <property type="entry name" value="Immunoglobulins"/>
    <property type="match status" value="2"/>
</dbReference>
<dbReference type="PRINTS" id="PR00132">
    <property type="entry name" value="GLHYDRLASE2"/>
</dbReference>
<feature type="domain" description="Glycoside hydrolase family 2 immunoglobulin-like beta-sandwich" evidence="4">
    <location>
        <begin position="166"/>
        <end position="260"/>
    </location>
</feature>
<comment type="caution">
    <text evidence="7">The sequence shown here is derived from an EMBL/GenBank/DDBJ whole genome shotgun (WGS) entry which is preliminary data.</text>
</comment>
<dbReference type="InterPro" id="IPR006101">
    <property type="entry name" value="Glyco_hydro_2"/>
</dbReference>
<evidence type="ECO:0000259" key="5">
    <source>
        <dbReference type="Pfam" id="PF02836"/>
    </source>
</evidence>
<dbReference type="PANTHER" id="PTHR42732">
    <property type="entry name" value="BETA-GALACTOSIDASE"/>
    <property type="match status" value="1"/>
</dbReference>
<evidence type="ECO:0000313" key="8">
    <source>
        <dbReference type="Proteomes" id="UP000292927"/>
    </source>
</evidence>
<dbReference type="Pfam" id="PF02836">
    <property type="entry name" value="Glyco_hydro_2_C"/>
    <property type="match status" value="1"/>
</dbReference>
<dbReference type="PANTHER" id="PTHR42732:SF1">
    <property type="entry name" value="BETA-MANNOSIDASE"/>
    <property type="match status" value="1"/>
</dbReference>